<evidence type="ECO:0000256" key="3">
    <source>
        <dbReference type="ARBA" id="ARBA00022452"/>
    </source>
</evidence>
<dbReference type="GO" id="GO:0009279">
    <property type="term" value="C:cell outer membrane"/>
    <property type="evidence" value="ECO:0007669"/>
    <property type="project" value="UniProtKB-SubCell"/>
</dbReference>
<dbReference type="InterPro" id="IPR037066">
    <property type="entry name" value="Plug_dom_sf"/>
</dbReference>
<dbReference type="RefSeq" id="WP_107828089.1">
    <property type="nucleotide sequence ID" value="NZ_CP160205.1"/>
</dbReference>
<evidence type="ECO:0000256" key="6">
    <source>
        <dbReference type="ARBA" id="ARBA00023136"/>
    </source>
</evidence>
<evidence type="ECO:0000259" key="11">
    <source>
        <dbReference type="Pfam" id="PF00593"/>
    </source>
</evidence>
<dbReference type="Gene3D" id="2.170.130.10">
    <property type="entry name" value="TonB-dependent receptor, plug domain"/>
    <property type="match status" value="1"/>
</dbReference>
<reference evidence="13 14" key="1">
    <citation type="submission" date="2018-04" db="EMBL/GenBank/DDBJ databases">
        <title>Genomic Encyclopedia of Archaeal and Bacterial Type Strains, Phase II (KMG-II): from individual species to whole genera.</title>
        <authorList>
            <person name="Goeker M."/>
        </authorList>
    </citation>
    <scope>NUCLEOTIDE SEQUENCE [LARGE SCALE GENOMIC DNA]</scope>
    <source>
        <strain evidence="13 14">DSM 26809</strain>
    </source>
</reference>
<keyword evidence="14" id="KW-1185">Reference proteome</keyword>
<dbReference type="InterPro" id="IPR039426">
    <property type="entry name" value="TonB-dep_rcpt-like"/>
</dbReference>
<evidence type="ECO:0000256" key="8">
    <source>
        <dbReference type="PROSITE-ProRule" id="PRU01360"/>
    </source>
</evidence>
<keyword evidence="7 8" id="KW-0998">Cell outer membrane</keyword>
<protein>
    <submittedName>
        <fullName evidence="13">TonB-linked SusC/RagA family outer membrane protein</fullName>
    </submittedName>
</protein>
<comment type="subcellular location">
    <subcellularLocation>
        <location evidence="1 8">Cell outer membrane</location>
        <topology evidence="1 8">Multi-pass membrane protein</topology>
    </subcellularLocation>
</comment>
<dbReference type="OrthoDB" id="9768177at2"/>
<dbReference type="InterPro" id="IPR036942">
    <property type="entry name" value="Beta-barrel_TonB_sf"/>
</dbReference>
<comment type="caution">
    <text evidence="13">The sequence shown here is derived from an EMBL/GenBank/DDBJ whole genome shotgun (WGS) entry which is preliminary data.</text>
</comment>
<dbReference type="PROSITE" id="PS52016">
    <property type="entry name" value="TONB_DEPENDENT_REC_3"/>
    <property type="match status" value="1"/>
</dbReference>
<keyword evidence="6 8" id="KW-0472">Membrane</keyword>
<accession>A0A2T5JAJ7</accession>
<gene>
    <name evidence="13" type="ORF">C8P68_10346</name>
</gene>
<feature type="chain" id="PRO_5015425109" evidence="10">
    <location>
        <begin position="24"/>
        <end position="940"/>
    </location>
</feature>
<dbReference type="Pfam" id="PF00593">
    <property type="entry name" value="TonB_dep_Rec_b-barrel"/>
    <property type="match status" value="1"/>
</dbReference>
<evidence type="ECO:0000256" key="1">
    <source>
        <dbReference type="ARBA" id="ARBA00004571"/>
    </source>
</evidence>
<evidence type="ECO:0000256" key="7">
    <source>
        <dbReference type="ARBA" id="ARBA00023237"/>
    </source>
</evidence>
<feature type="signal peptide" evidence="10">
    <location>
        <begin position="1"/>
        <end position="23"/>
    </location>
</feature>
<evidence type="ECO:0000256" key="5">
    <source>
        <dbReference type="ARBA" id="ARBA00023077"/>
    </source>
</evidence>
<dbReference type="Pfam" id="PF07715">
    <property type="entry name" value="Plug"/>
    <property type="match status" value="1"/>
</dbReference>
<dbReference type="NCBIfam" id="TIGR04056">
    <property type="entry name" value="OMP_RagA_SusC"/>
    <property type="match status" value="1"/>
</dbReference>
<dbReference type="InterPro" id="IPR023996">
    <property type="entry name" value="TonB-dep_OMP_SusC/RagA"/>
</dbReference>
<keyword evidence="2 8" id="KW-0813">Transport</keyword>
<dbReference type="SUPFAM" id="SSF56935">
    <property type="entry name" value="Porins"/>
    <property type="match status" value="1"/>
</dbReference>
<evidence type="ECO:0000256" key="4">
    <source>
        <dbReference type="ARBA" id="ARBA00022692"/>
    </source>
</evidence>
<dbReference type="Proteomes" id="UP000244168">
    <property type="component" value="Unassembled WGS sequence"/>
</dbReference>
<evidence type="ECO:0000259" key="12">
    <source>
        <dbReference type="Pfam" id="PF07715"/>
    </source>
</evidence>
<proteinExistence type="inferred from homology"/>
<keyword evidence="10" id="KW-0732">Signal</keyword>
<evidence type="ECO:0000256" key="9">
    <source>
        <dbReference type="RuleBase" id="RU003357"/>
    </source>
</evidence>
<sequence length="940" mass="103358">MSIFTRFLWVLICCLCALSPAWANATKGVPVHGKQTAKDTLVTDTVKKVKQQIYFQTPSNLSTASTAAISGSDFVSTPVVSYPLALGGRLPGLTVTQTNGEPLSEGFSMLLRGQSPVILIDGIPRSVTEIGMNEIESVTVLKDAVSLAMLGIRGSSGAIAITTKKGSATKTQINFNLQTGIQEPLKNLIGSPLNAYNYATLYNEALTNDGLSVATNGFSQVALNAYQSGSDQYKYPDVNWRDQVMKNRAMTSRYDFNTSGGNNFVRYFVNLETYSQDGLLKTSDANKYNTTPNLKGYFIRSNVDVNLTDKLSAGIYIQGRILNSTAPGNDGTAAIFNSILATPANAYPIYNPDGSYAGNSQFTNNIVAQNVGSGYSLSNTRTVLSDFYLKRSLDDVTKGLWIKARASFFSNLNENIVRSKSFAVFEQTGASTYRQYGTTSAQSNSNGISFQNRSDFEELSMGYTHNFDANNGLDATLLANRDNLINGSNLPYTIQGISGHVAYNYKKKYLAEVSFAQSGANRYPDNGGFKYGFFPAMGLGWNINEERFMQPLTWLNHLKLYGSYGKLGHDNATYFLYQQVYNATPTAYFGSSAAAGTTVGESYLANPNITWEKSRNLNVGLEGAVLHNQLSFDVEYYNNLFSDLYIVRGTNTGMLGIDYPSENIGRQRYYGWEAQLNWAQKKKSFGYFFGVNASLQNSKLLYSGEPTLKYSWMYKTGHPVGQTYGYIADGLFRSQQEINGAPTIEGYTPQPGDIKYRDLNGDGVINQYDQTTIGSQKPTLFIGSRLGFNVFNFDFSTLLQGVVNQQVYLSGADYWEFQSSNGGQAYTTQLNRWTPATAATATYPRLTTSGGPRAGDVNNFVSSSFWLRNGDYLRVKTIELGYTLPGKTSRKVGVQSARIFVNALNMATLKSLTFNGADPENYSGMYPIERVFNLGVNIQL</sequence>
<keyword evidence="3 8" id="KW-1134">Transmembrane beta strand</keyword>
<name>A0A2T5JAJ7_9SPHI</name>
<evidence type="ECO:0000313" key="14">
    <source>
        <dbReference type="Proteomes" id="UP000244168"/>
    </source>
</evidence>
<dbReference type="InterPro" id="IPR000531">
    <property type="entry name" value="Beta-barrel_TonB"/>
</dbReference>
<evidence type="ECO:0000313" key="13">
    <source>
        <dbReference type="EMBL" id="PTQ97887.1"/>
    </source>
</evidence>
<evidence type="ECO:0000256" key="10">
    <source>
        <dbReference type="SAM" id="SignalP"/>
    </source>
</evidence>
<keyword evidence="4 8" id="KW-0812">Transmembrane</keyword>
<feature type="domain" description="TonB-dependent receptor plug" evidence="12">
    <location>
        <begin position="62"/>
        <end position="157"/>
    </location>
</feature>
<feature type="domain" description="TonB-dependent receptor-like beta-barrel" evidence="11">
    <location>
        <begin position="347"/>
        <end position="903"/>
    </location>
</feature>
<dbReference type="AlphaFoldDB" id="A0A2T5JAJ7"/>
<evidence type="ECO:0000256" key="2">
    <source>
        <dbReference type="ARBA" id="ARBA00022448"/>
    </source>
</evidence>
<organism evidence="13 14">
    <name type="scientific">Mucilaginibacter yixingensis</name>
    <dbReference type="NCBI Taxonomy" id="1295612"/>
    <lineage>
        <taxon>Bacteria</taxon>
        <taxon>Pseudomonadati</taxon>
        <taxon>Bacteroidota</taxon>
        <taxon>Sphingobacteriia</taxon>
        <taxon>Sphingobacteriales</taxon>
        <taxon>Sphingobacteriaceae</taxon>
        <taxon>Mucilaginibacter</taxon>
    </lineage>
</organism>
<dbReference type="EMBL" id="QAOQ01000003">
    <property type="protein sequence ID" value="PTQ97887.1"/>
    <property type="molecule type" value="Genomic_DNA"/>
</dbReference>
<dbReference type="Gene3D" id="2.40.170.20">
    <property type="entry name" value="TonB-dependent receptor, beta-barrel domain"/>
    <property type="match status" value="1"/>
</dbReference>
<keyword evidence="5 9" id="KW-0798">TonB box</keyword>
<dbReference type="InterPro" id="IPR012910">
    <property type="entry name" value="Plug_dom"/>
</dbReference>
<comment type="similarity">
    <text evidence="8 9">Belongs to the TonB-dependent receptor family.</text>
</comment>